<dbReference type="SUPFAM" id="SSF55486">
    <property type="entry name" value="Metalloproteases ('zincins'), catalytic domain"/>
    <property type="match status" value="1"/>
</dbReference>
<protein>
    <submittedName>
        <fullName evidence="2">Uncharacterized protein</fullName>
    </submittedName>
</protein>
<dbReference type="Gene3D" id="3.40.390.10">
    <property type="entry name" value="Collagenase (Catalytic Domain)"/>
    <property type="match status" value="1"/>
</dbReference>
<keyword evidence="1" id="KW-0732">Signal</keyword>
<feature type="chain" id="PRO_5045307364" evidence="1">
    <location>
        <begin position="39"/>
        <end position="286"/>
    </location>
</feature>
<evidence type="ECO:0000313" key="3">
    <source>
        <dbReference type="Proteomes" id="UP001164963"/>
    </source>
</evidence>
<name>A0ABY6PS25_9ACTN</name>
<dbReference type="EMBL" id="CP098740">
    <property type="protein sequence ID" value="UZK55035.1"/>
    <property type="molecule type" value="Genomic_DNA"/>
</dbReference>
<reference evidence="2" key="1">
    <citation type="journal article" date="2022" name="Front. Microbiol.">
        <title>Mirubactin C rescues the lethal effect of cell wall biosynthesis mutations in Bacillus subtilis.</title>
        <authorList>
            <person name="Kepplinger B."/>
            <person name="Wen X."/>
            <person name="Tyler A.R."/>
            <person name="Kim B.Y."/>
            <person name="Brown J."/>
            <person name="Banks P."/>
            <person name="Dashti Y."/>
            <person name="Mackenzie E.S."/>
            <person name="Wills C."/>
            <person name="Kawai Y."/>
            <person name="Waldron K.J."/>
            <person name="Allenby N.E.E."/>
            <person name="Wu L.J."/>
            <person name="Hall M.J."/>
            <person name="Errington J."/>
        </authorList>
    </citation>
    <scope>NUCLEOTIDE SEQUENCE</scope>
    <source>
        <strain evidence="2">MDA8-470</strain>
    </source>
</reference>
<dbReference type="RefSeq" id="WP_265542409.1">
    <property type="nucleotide sequence ID" value="NZ_CP098740.1"/>
</dbReference>
<evidence type="ECO:0000256" key="1">
    <source>
        <dbReference type="SAM" id="SignalP"/>
    </source>
</evidence>
<gene>
    <name evidence="2" type="ORF">NEH16_13630</name>
</gene>
<feature type="signal peptide" evidence="1">
    <location>
        <begin position="1"/>
        <end position="38"/>
    </location>
</feature>
<organism evidence="2 3">
    <name type="scientific">Streptomyces drozdowiczii</name>
    <dbReference type="NCBI Taxonomy" id="202862"/>
    <lineage>
        <taxon>Bacteria</taxon>
        <taxon>Bacillati</taxon>
        <taxon>Actinomycetota</taxon>
        <taxon>Actinomycetes</taxon>
        <taxon>Kitasatosporales</taxon>
        <taxon>Streptomycetaceae</taxon>
        <taxon>Streptomyces</taxon>
    </lineage>
</organism>
<dbReference type="Proteomes" id="UP001164963">
    <property type="component" value="Chromosome"/>
</dbReference>
<dbReference type="InterPro" id="IPR024079">
    <property type="entry name" value="MetalloPept_cat_dom_sf"/>
</dbReference>
<sequence>MSLATVRKPNPARRRGRALLVAAALLPALLAGAGPASAATPITTAAATVQSPVPQAVVNRFRLDTGWYAKYVEGPRDVNTGASLAVLGSAQVSDSTLLKAARQLEALVRTWPYYPVGELDRRNLRVVITARNERMSSVPEVRAAFGTSLDDRYWAGMGATDYLPVSVGTEANLADNQGRENVFVHEFGHSVADMGLRHIDPAFTGELQSAYDQARASGRWANTYAISNTSEYWAEGIQSYFDVNYEGRPGGDGVHNDINTRAELARYDAPLFRLLDRVYRGAALPS</sequence>
<accession>A0ABY6PS25</accession>
<evidence type="ECO:0000313" key="2">
    <source>
        <dbReference type="EMBL" id="UZK55035.1"/>
    </source>
</evidence>
<proteinExistence type="predicted"/>
<keyword evidence="3" id="KW-1185">Reference proteome</keyword>